<keyword evidence="3" id="KW-1185">Reference proteome</keyword>
<evidence type="ECO:0000256" key="1">
    <source>
        <dbReference type="SAM" id="MobiDB-lite"/>
    </source>
</evidence>
<reference evidence="3" key="1">
    <citation type="journal article" date="2017" name="Nat. Commun.">
        <title>The North American bullfrog draft genome provides insight into hormonal regulation of long noncoding RNA.</title>
        <authorList>
            <person name="Hammond S.A."/>
            <person name="Warren R.L."/>
            <person name="Vandervalk B.P."/>
            <person name="Kucuk E."/>
            <person name="Khan H."/>
            <person name="Gibb E.A."/>
            <person name="Pandoh P."/>
            <person name="Kirk H."/>
            <person name="Zhao Y."/>
            <person name="Jones M."/>
            <person name="Mungall A.J."/>
            <person name="Coope R."/>
            <person name="Pleasance S."/>
            <person name="Moore R.A."/>
            <person name="Holt R.A."/>
            <person name="Round J.M."/>
            <person name="Ohora S."/>
            <person name="Walle B.V."/>
            <person name="Veldhoen N."/>
            <person name="Helbing C.C."/>
            <person name="Birol I."/>
        </authorList>
    </citation>
    <scope>NUCLEOTIDE SEQUENCE [LARGE SCALE GENOMIC DNA]</scope>
</reference>
<feature type="compositionally biased region" description="Basic and acidic residues" evidence="1">
    <location>
        <begin position="162"/>
        <end position="178"/>
    </location>
</feature>
<organism evidence="2 3">
    <name type="scientific">Aquarana catesbeiana</name>
    <name type="common">American bullfrog</name>
    <name type="synonym">Rana catesbeiana</name>
    <dbReference type="NCBI Taxonomy" id="8400"/>
    <lineage>
        <taxon>Eukaryota</taxon>
        <taxon>Metazoa</taxon>
        <taxon>Chordata</taxon>
        <taxon>Craniata</taxon>
        <taxon>Vertebrata</taxon>
        <taxon>Euteleostomi</taxon>
        <taxon>Amphibia</taxon>
        <taxon>Batrachia</taxon>
        <taxon>Anura</taxon>
        <taxon>Neobatrachia</taxon>
        <taxon>Ranoidea</taxon>
        <taxon>Ranidae</taxon>
        <taxon>Aquarana</taxon>
    </lineage>
</organism>
<dbReference type="EMBL" id="KZ044686">
    <property type="protein sequence ID" value="PIO12990.1"/>
    <property type="molecule type" value="Genomic_DNA"/>
</dbReference>
<feature type="region of interest" description="Disordered" evidence="1">
    <location>
        <begin position="1"/>
        <end position="42"/>
    </location>
</feature>
<feature type="compositionally biased region" description="Polar residues" evidence="1">
    <location>
        <begin position="26"/>
        <end position="39"/>
    </location>
</feature>
<dbReference type="Proteomes" id="UP000228934">
    <property type="component" value="Unassembled WGS sequence"/>
</dbReference>
<dbReference type="AlphaFoldDB" id="A0A2G9QBL2"/>
<gene>
    <name evidence="2" type="ORF">AB205_0007860</name>
</gene>
<feature type="compositionally biased region" description="Basic and acidic residues" evidence="1">
    <location>
        <begin position="108"/>
        <end position="130"/>
    </location>
</feature>
<feature type="region of interest" description="Disordered" evidence="1">
    <location>
        <begin position="90"/>
        <end position="130"/>
    </location>
</feature>
<evidence type="ECO:0000313" key="3">
    <source>
        <dbReference type="Proteomes" id="UP000228934"/>
    </source>
</evidence>
<evidence type="ECO:0000313" key="2">
    <source>
        <dbReference type="EMBL" id="PIO12990.1"/>
    </source>
</evidence>
<protein>
    <submittedName>
        <fullName evidence="2">Uncharacterized protein</fullName>
    </submittedName>
</protein>
<accession>A0A2G9QBL2</accession>
<feature type="non-terminal residue" evidence="2">
    <location>
        <position position="178"/>
    </location>
</feature>
<name>A0A2G9QBL2_AQUCT</name>
<proteinExistence type="predicted"/>
<feature type="compositionally biased region" description="Basic and acidic residues" evidence="1">
    <location>
        <begin position="15"/>
        <end position="25"/>
    </location>
</feature>
<feature type="region of interest" description="Disordered" evidence="1">
    <location>
        <begin position="144"/>
        <end position="178"/>
    </location>
</feature>
<feature type="non-terminal residue" evidence="2">
    <location>
        <position position="1"/>
    </location>
</feature>
<sequence length="178" mass="19997">QPPERNSGDDVYEPDSVRRSDEEKTTLLSCTSEVKSSTGGAAVAYNRTRQSDLSSGKTLHSAEHIYGKKGLEKQNQDVIPTYVPVGSSVGSSVDMPEYDQQINTTTVFEKRQDSRRDPDRSSQIGERRFEMQNQTVIAKYVLEASSVDMPENPQQVNATNDFEMREDSREDPNKSSQR</sequence>